<dbReference type="RefSeq" id="WP_270039927.1">
    <property type="nucleotide sequence ID" value="NZ_JAPDOD010000007.1"/>
</dbReference>
<proteinExistence type="predicted"/>
<comment type="caution">
    <text evidence="1">The sequence shown here is derived from an EMBL/GenBank/DDBJ whole genome shotgun (WGS) entry which is preliminary data.</text>
</comment>
<sequence length="95" mass="10331">MFAVIGRVRIKTGAEEQTRSMIAEGGVSMIKAMAGSGSAYWARTLDGDLMQHSFWLFDTEANARVAEATFNRLRDMPDAPATFVSVDVCDVVGQV</sequence>
<keyword evidence="2" id="KW-1185">Reference proteome</keyword>
<gene>
    <name evidence="1" type="ORF">OM076_11220</name>
</gene>
<evidence type="ECO:0000313" key="1">
    <source>
        <dbReference type="EMBL" id="MDA0160836.1"/>
    </source>
</evidence>
<name>A0A9X3MQ63_9ACTN</name>
<dbReference type="AlphaFoldDB" id="A0A9X3MQ63"/>
<dbReference type="InterPro" id="IPR011008">
    <property type="entry name" value="Dimeric_a/b-barrel"/>
</dbReference>
<dbReference type="EMBL" id="JAPDOD010000007">
    <property type="protein sequence ID" value="MDA0160836.1"/>
    <property type="molecule type" value="Genomic_DNA"/>
</dbReference>
<dbReference type="Proteomes" id="UP001149140">
    <property type="component" value="Unassembled WGS sequence"/>
</dbReference>
<dbReference type="SUPFAM" id="SSF54909">
    <property type="entry name" value="Dimeric alpha+beta barrel"/>
    <property type="match status" value="1"/>
</dbReference>
<accession>A0A9X3MQ63</accession>
<protein>
    <submittedName>
        <fullName evidence="1">Uncharacterized protein</fullName>
    </submittedName>
</protein>
<reference evidence="1" key="1">
    <citation type="submission" date="2022-10" db="EMBL/GenBank/DDBJ databases">
        <title>The WGS of Solirubrobacter ginsenosidimutans DSM 21036.</title>
        <authorList>
            <person name="Jiang Z."/>
        </authorList>
    </citation>
    <scope>NUCLEOTIDE SEQUENCE</scope>
    <source>
        <strain evidence="1">DSM 21036</strain>
    </source>
</reference>
<organism evidence="1 2">
    <name type="scientific">Solirubrobacter ginsenosidimutans</name>
    <dbReference type="NCBI Taxonomy" id="490573"/>
    <lineage>
        <taxon>Bacteria</taxon>
        <taxon>Bacillati</taxon>
        <taxon>Actinomycetota</taxon>
        <taxon>Thermoleophilia</taxon>
        <taxon>Solirubrobacterales</taxon>
        <taxon>Solirubrobacteraceae</taxon>
        <taxon>Solirubrobacter</taxon>
    </lineage>
</organism>
<evidence type="ECO:0000313" key="2">
    <source>
        <dbReference type="Proteomes" id="UP001149140"/>
    </source>
</evidence>